<accession>A0ABQ9WXU4</accession>
<evidence type="ECO:0000313" key="4">
    <source>
        <dbReference type="Proteomes" id="UP001281761"/>
    </source>
</evidence>
<feature type="transmembrane region" description="Helical" evidence="2">
    <location>
        <begin position="169"/>
        <end position="189"/>
    </location>
</feature>
<proteinExistence type="predicted"/>
<keyword evidence="2" id="KW-0812">Transmembrane</keyword>
<evidence type="ECO:0000256" key="1">
    <source>
        <dbReference type="SAM" id="MobiDB-lite"/>
    </source>
</evidence>
<gene>
    <name evidence="3" type="ORF">BLNAU_21544</name>
</gene>
<sequence length="253" mass="28585">MKRRTHLSLLPSQRSLSRPYLEAKGANTPNCSLLQLPCSTHEEGLEHPTNTNMIVIDSSLTSQLQLACRLKKQLEEFLQELMITESCNNCHRLSIQWTALRRSALEEYFLLYDDSLHILNSITHGPTFEAHVEQTLSGNCILSSQLTKDLFAILDPATVAHSRILMQMYLALFLPLIILPFHTAFLSVGQARSEDHGRMMRATGRNMYIDLSQQHVASPLSQSSTYEKTTLKPNSQPKMSDNVGEPNENPQDH</sequence>
<keyword evidence="4" id="KW-1185">Reference proteome</keyword>
<name>A0ABQ9WXU4_9EUKA</name>
<dbReference type="Proteomes" id="UP001281761">
    <property type="component" value="Unassembled WGS sequence"/>
</dbReference>
<protein>
    <submittedName>
        <fullName evidence="3">Uncharacterized protein</fullName>
    </submittedName>
</protein>
<keyword evidence="2" id="KW-1133">Transmembrane helix</keyword>
<comment type="caution">
    <text evidence="3">The sequence shown here is derived from an EMBL/GenBank/DDBJ whole genome shotgun (WGS) entry which is preliminary data.</text>
</comment>
<evidence type="ECO:0000256" key="2">
    <source>
        <dbReference type="SAM" id="Phobius"/>
    </source>
</evidence>
<keyword evidence="2" id="KW-0472">Membrane</keyword>
<organism evidence="3 4">
    <name type="scientific">Blattamonas nauphoetae</name>
    <dbReference type="NCBI Taxonomy" id="2049346"/>
    <lineage>
        <taxon>Eukaryota</taxon>
        <taxon>Metamonada</taxon>
        <taxon>Preaxostyla</taxon>
        <taxon>Oxymonadida</taxon>
        <taxon>Blattamonas</taxon>
    </lineage>
</organism>
<feature type="compositionally biased region" description="Polar residues" evidence="1">
    <location>
        <begin position="218"/>
        <end position="239"/>
    </location>
</feature>
<reference evidence="3 4" key="1">
    <citation type="journal article" date="2022" name="bioRxiv">
        <title>Genomics of Preaxostyla Flagellates Illuminates Evolutionary Transitions and the Path Towards Mitochondrial Loss.</title>
        <authorList>
            <person name="Novak L.V.F."/>
            <person name="Treitli S.C."/>
            <person name="Pyrih J."/>
            <person name="Halakuc P."/>
            <person name="Pipaliya S.V."/>
            <person name="Vacek V."/>
            <person name="Brzon O."/>
            <person name="Soukal P."/>
            <person name="Eme L."/>
            <person name="Dacks J.B."/>
            <person name="Karnkowska A."/>
            <person name="Elias M."/>
            <person name="Hampl V."/>
        </authorList>
    </citation>
    <scope>NUCLEOTIDE SEQUENCE [LARGE SCALE GENOMIC DNA]</scope>
    <source>
        <strain evidence="3">NAU3</strain>
        <tissue evidence="3">Gut</tissue>
    </source>
</reference>
<evidence type="ECO:0000313" key="3">
    <source>
        <dbReference type="EMBL" id="KAK2943527.1"/>
    </source>
</evidence>
<feature type="region of interest" description="Disordered" evidence="1">
    <location>
        <begin position="218"/>
        <end position="253"/>
    </location>
</feature>
<dbReference type="EMBL" id="JARBJD010000341">
    <property type="protein sequence ID" value="KAK2943527.1"/>
    <property type="molecule type" value="Genomic_DNA"/>
</dbReference>